<feature type="domain" description="YAG7-like dimerisation" evidence="3">
    <location>
        <begin position="165"/>
        <end position="246"/>
    </location>
</feature>
<keyword evidence="5" id="KW-1185">Reference proteome</keyword>
<evidence type="ECO:0000313" key="5">
    <source>
        <dbReference type="Proteomes" id="UP000034841"/>
    </source>
</evidence>
<organism evidence="4 5">
    <name type="scientific">Ceratocystis fimbriata f. sp. platani</name>
    <dbReference type="NCBI Taxonomy" id="88771"/>
    <lineage>
        <taxon>Eukaryota</taxon>
        <taxon>Fungi</taxon>
        <taxon>Dikarya</taxon>
        <taxon>Ascomycota</taxon>
        <taxon>Pezizomycotina</taxon>
        <taxon>Sordariomycetes</taxon>
        <taxon>Hypocreomycetidae</taxon>
        <taxon>Microascales</taxon>
        <taxon>Ceratocystidaceae</taxon>
        <taxon>Ceratocystis</taxon>
    </lineage>
</organism>
<feature type="region of interest" description="Disordered" evidence="2">
    <location>
        <begin position="22"/>
        <end position="44"/>
    </location>
</feature>
<dbReference type="AlphaFoldDB" id="A0A0F8D8H2"/>
<accession>A0A0F8D8H2</accession>
<feature type="compositionally biased region" description="Basic and acidic residues" evidence="2">
    <location>
        <begin position="421"/>
        <end position="438"/>
    </location>
</feature>
<comment type="caution">
    <text evidence="4">The sequence shown here is derived from an EMBL/GenBank/DDBJ whole genome shotgun (WGS) entry which is preliminary data.</text>
</comment>
<feature type="region of interest" description="Disordered" evidence="2">
    <location>
        <begin position="261"/>
        <end position="284"/>
    </location>
</feature>
<feature type="compositionally biased region" description="Low complexity" evidence="2">
    <location>
        <begin position="374"/>
        <end position="388"/>
    </location>
</feature>
<evidence type="ECO:0000256" key="1">
    <source>
        <dbReference type="SAM" id="Coils"/>
    </source>
</evidence>
<dbReference type="Proteomes" id="UP000034841">
    <property type="component" value="Unassembled WGS sequence"/>
</dbReference>
<evidence type="ECO:0000313" key="4">
    <source>
        <dbReference type="EMBL" id="KKF92419.1"/>
    </source>
</evidence>
<name>A0A0F8D8H2_CERFI</name>
<reference evidence="4 5" key="1">
    <citation type="submission" date="2015-04" db="EMBL/GenBank/DDBJ databases">
        <title>Genome sequence of Ceratocystis platani, a major pathogen of plane trees.</title>
        <authorList>
            <person name="Belbahri L."/>
        </authorList>
    </citation>
    <scope>NUCLEOTIDE SEQUENCE [LARGE SCALE GENOMIC DNA]</scope>
    <source>
        <strain evidence="4 5">CFO</strain>
    </source>
</reference>
<dbReference type="EMBL" id="LBBL01000417">
    <property type="protein sequence ID" value="KKF92419.1"/>
    <property type="molecule type" value="Genomic_DNA"/>
</dbReference>
<feature type="region of interest" description="Disordered" evidence="2">
    <location>
        <begin position="353"/>
        <end position="475"/>
    </location>
</feature>
<evidence type="ECO:0000256" key="2">
    <source>
        <dbReference type="SAM" id="MobiDB-lite"/>
    </source>
</evidence>
<gene>
    <name evidence="4" type="ORF">CFO_g5231</name>
</gene>
<keyword evidence="1" id="KW-0175">Coiled coil</keyword>
<evidence type="ECO:0000259" key="3">
    <source>
        <dbReference type="Pfam" id="PF26434"/>
    </source>
</evidence>
<proteinExistence type="predicted"/>
<protein>
    <recommendedName>
        <fullName evidence="3">YAG7-like dimerisation domain-containing protein</fullName>
    </recommendedName>
</protein>
<feature type="compositionally biased region" description="Polar residues" evidence="2">
    <location>
        <begin position="26"/>
        <end position="40"/>
    </location>
</feature>
<sequence>MASPTATAQPKAPKNVAQAIIRTDSPAPSSIVTQENGSTDSFDHPILKELQKNIRNISKKIANSQKAESIVAQNAGKSLDDLVAARIINKDQKEQIMKKPGQVAQRAQWEEQQAQLIKLSSELRQEALADKTKLREELLQASHQQKEEAVQEAEAKAADEKRVAVHDTLLAVAQFLRLAAARRAEEADQNLDENRALEGVLLQVYSGDEAAVSTMLKLVDGSEETTVSTQGEPLHTTYAQVKAAAQAYRSPYDAAEEVEAEVEAEAEAEAEAEPEAGPEATASGVAAVTETVAIETAVEAETTAPAVSTETPAAEETEVAVVPAANTEQAPASPEETSASQDWVKIKHEDAEATPVIETAEPAAEPPTNKPWGKNNNKPRSSPKPSAAAHHKKAWAEDTPAGAESGDGFHQVQRKSSGAHQRNDSYRGRGRGRGEWRGGRGSFRGGNGGGRGGRGSGGPHHYQQQGQRQVVARDE</sequence>
<feature type="compositionally biased region" description="Gly residues" evidence="2">
    <location>
        <begin position="439"/>
        <end position="458"/>
    </location>
</feature>
<feature type="compositionally biased region" description="Acidic residues" evidence="2">
    <location>
        <begin position="261"/>
        <end position="276"/>
    </location>
</feature>
<feature type="coiled-coil region" evidence="1">
    <location>
        <begin position="106"/>
        <end position="163"/>
    </location>
</feature>
<dbReference type="InterPro" id="IPR058602">
    <property type="entry name" value="YAG7_dimerisation_dom"/>
</dbReference>
<dbReference type="Pfam" id="PF26434">
    <property type="entry name" value="YAG7_C"/>
    <property type="match status" value="1"/>
</dbReference>
<dbReference type="OrthoDB" id="5399559at2759"/>